<dbReference type="AlphaFoldDB" id="A0A9P4GVT7"/>
<sequence length="72" mass="8332">MRRRTTAPGRATSQPHTDGLDFLPLNEWDEHNSYDEDITSRLRYTVEWKVTVNNKVIAKETEQDIVLAPAAY</sequence>
<accession>A0A9P4GVT7</accession>
<protein>
    <submittedName>
        <fullName evidence="2">Uncharacterized protein</fullName>
    </submittedName>
</protein>
<proteinExistence type="predicted"/>
<feature type="region of interest" description="Disordered" evidence="1">
    <location>
        <begin position="1"/>
        <end position="24"/>
    </location>
</feature>
<reference evidence="2" key="1">
    <citation type="journal article" date="2020" name="Stud. Mycol.">
        <title>101 Dothideomycetes genomes: a test case for predicting lifestyles and emergence of pathogens.</title>
        <authorList>
            <person name="Haridas S."/>
            <person name="Albert R."/>
            <person name="Binder M."/>
            <person name="Bloem J."/>
            <person name="Labutti K."/>
            <person name="Salamov A."/>
            <person name="Andreopoulos B."/>
            <person name="Baker S."/>
            <person name="Barry K."/>
            <person name="Bills G."/>
            <person name="Bluhm B."/>
            <person name="Cannon C."/>
            <person name="Castanera R."/>
            <person name="Culley D."/>
            <person name="Daum C."/>
            <person name="Ezra D."/>
            <person name="Gonzalez J."/>
            <person name="Henrissat B."/>
            <person name="Kuo A."/>
            <person name="Liang C."/>
            <person name="Lipzen A."/>
            <person name="Lutzoni F."/>
            <person name="Magnuson J."/>
            <person name="Mondo S."/>
            <person name="Nolan M."/>
            <person name="Ohm R."/>
            <person name="Pangilinan J."/>
            <person name="Park H.-J."/>
            <person name="Ramirez L."/>
            <person name="Alfaro M."/>
            <person name="Sun H."/>
            <person name="Tritt A."/>
            <person name="Yoshinaga Y."/>
            <person name="Zwiers L.-H."/>
            <person name="Turgeon B."/>
            <person name="Goodwin S."/>
            <person name="Spatafora J."/>
            <person name="Crous P."/>
            <person name="Grigoriev I."/>
        </authorList>
    </citation>
    <scope>NUCLEOTIDE SEQUENCE</scope>
    <source>
        <strain evidence="2">CBS 110217</strain>
    </source>
</reference>
<dbReference type="Proteomes" id="UP000799777">
    <property type="component" value="Unassembled WGS sequence"/>
</dbReference>
<name>A0A9P4GVT7_9PLEO</name>
<comment type="caution">
    <text evidence="2">The sequence shown here is derived from an EMBL/GenBank/DDBJ whole genome shotgun (WGS) entry which is preliminary data.</text>
</comment>
<gene>
    <name evidence="2" type="ORF">EK21DRAFT_82806</name>
</gene>
<organism evidence="2 3">
    <name type="scientific">Setomelanomma holmii</name>
    <dbReference type="NCBI Taxonomy" id="210430"/>
    <lineage>
        <taxon>Eukaryota</taxon>
        <taxon>Fungi</taxon>
        <taxon>Dikarya</taxon>
        <taxon>Ascomycota</taxon>
        <taxon>Pezizomycotina</taxon>
        <taxon>Dothideomycetes</taxon>
        <taxon>Pleosporomycetidae</taxon>
        <taxon>Pleosporales</taxon>
        <taxon>Pleosporineae</taxon>
        <taxon>Phaeosphaeriaceae</taxon>
        <taxon>Setomelanomma</taxon>
    </lineage>
</organism>
<feature type="non-terminal residue" evidence="2">
    <location>
        <position position="72"/>
    </location>
</feature>
<dbReference type="OrthoDB" id="3752548at2759"/>
<dbReference type="EMBL" id="ML978492">
    <property type="protein sequence ID" value="KAF2022644.1"/>
    <property type="molecule type" value="Genomic_DNA"/>
</dbReference>
<evidence type="ECO:0000256" key="1">
    <source>
        <dbReference type="SAM" id="MobiDB-lite"/>
    </source>
</evidence>
<keyword evidence="3" id="KW-1185">Reference proteome</keyword>
<evidence type="ECO:0000313" key="3">
    <source>
        <dbReference type="Proteomes" id="UP000799777"/>
    </source>
</evidence>
<evidence type="ECO:0000313" key="2">
    <source>
        <dbReference type="EMBL" id="KAF2022644.1"/>
    </source>
</evidence>